<evidence type="ECO:0000256" key="3">
    <source>
        <dbReference type="ARBA" id="ARBA00022741"/>
    </source>
</evidence>
<evidence type="ECO:0000256" key="1">
    <source>
        <dbReference type="ARBA" id="ARBA00022553"/>
    </source>
</evidence>
<dbReference type="InterPro" id="IPR024953">
    <property type="entry name" value="PP_kinase_middle"/>
</dbReference>
<dbReference type="SUPFAM" id="SSF140356">
    <property type="entry name" value="PPK N-terminal domain-like"/>
    <property type="match status" value="1"/>
</dbReference>
<proteinExistence type="inferred from homology"/>
<feature type="active site" description="Phosphohistidine intermediate" evidence="6">
    <location>
        <position position="441"/>
    </location>
</feature>
<dbReference type="Gene3D" id="3.30.1840.10">
    <property type="entry name" value="Polyphosphate kinase middle domain"/>
    <property type="match status" value="1"/>
</dbReference>
<dbReference type="AlphaFoldDB" id="A0AAP6JDZ0"/>
<evidence type="ECO:0000259" key="10">
    <source>
        <dbReference type="Pfam" id="PF13090"/>
    </source>
</evidence>
<sequence>MSDVDLKSQDLYINRELSLLEFNHRVLNQARDPDTPLLERLKFLCIATTNLDEFFEIRVAGLKQKLEAGSVETGPDGLPPKETLRAISQRARQLVADQYYCFNRELLPALQKAGIRILKRDQWNNGQQAWLKRFFRDEVQPLLSPMGLDPAHPFPRILNKSLNFVLALEGKDAFGRNRAMAVLQAPRSLPRVIQLPRQQAGNKPHTFVFLSSIIHAFADDLFPGMQVSGCYQFRVTRNSDLFVDEEEVDDLLRALEGELPARRYGDEVRLEVADDCPDDMAEDLLVQFGLTQDDLYRVDGPVNLNRLMAVYERVDGTGLKYPSFVPGLPRRLAHNSDIFEVLRKQELLLHHPFESFLPVIDFVRQASADPQVVAVKQTLYRTGPESAIVNALVEAAKSGKEVTVVIELRARFDEADNINLANRLQEAGAHVLYGVVGYKTHAKMILVVRREGRRLRRYVHLGTGNYHPRTARLYTDYGLLSADRTLAEDVHKVFMQLTSLGKVSKLKKIIHSPFTLHKGLMERIDREIEHASSGKTAQLIIKVNSLVEPALIRRLYEASAAGVQIDCIVRGMCSLRPGVKGVSDHIRVRSIVGRFLEHTRVFWFLNGGDDEVFCASADLMERNLFRRVETCFPVQEKTAHRRLSRDLKSYLKDNSQAWALQSDGQYRLLTPGRTKPHTAQAALLDDLAERS</sequence>
<name>A0AAP6JDZ0_9GAMM</name>
<dbReference type="NCBIfam" id="NF003918">
    <property type="entry name" value="PRK05443.1-2"/>
    <property type="match status" value="1"/>
</dbReference>
<accession>A0AAP6JDZ0</accession>
<dbReference type="InterPro" id="IPR025198">
    <property type="entry name" value="PPK_N_dom"/>
</dbReference>
<dbReference type="HAMAP" id="MF_00347">
    <property type="entry name" value="Polyphosphate_kinase"/>
    <property type="match status" value="1"/>
</dbReference>
<feature type="domain" description="Polyphosphate kinase C-terminal" evidence="11">
    <location>
        <begin position="337"/>
        <end position="500"/>
    </location>
</feature>
<protein>
    <recommendedName>
        <fullName evidence="6 7">Polyphosphate kinase</fullName>
        <ecNumber evidence="6 7">2.7.4.1</ecNumber>
    </recommendedName>
    <alternativeName>
        <fullName evidence="6">ATP-polyphosphate phosphotransferase</fullName>
    </alternativeName>
    <alternativeName>
        <fullName evidence="6">Polyphosphoric acid kinase</fullName>
    </alternativeName>
</protein>
<feature type="binding site" evidence="6">
    <location>
        <position position="411"/>
    </location>
    <ligand>
        <name>Mg(2+)</name>
        <dbReference type="ChEBI" id="CHEBI:18420"/>
    </ligand>
</feature>
<dbReference type="CDD" id="cd09168">
    <property type="entry name" value="PLDc_PaPPK1_C2_like"/>
    <property type="match status" value="1"/>
</dbReference>
<evidence type="ECO:0000259" key="11">
    <source>
        <dbReference type="Pfam" id="PF17941"/>
    </source>
</evidence>
<dbReference type="InterPro" id="IPR036832">
    <property type="entry name" value="PPK_N_dom_sf"/>
</dbReference>
<keyword evidence="13" id="KW-1185">Reference proteome</keyword>
<dbReference type="GO" id="GO:0009358">
    <property type="term" value="C:polyphosphate kinase complex"/>
    <property type="evidence" value="ECO:0007669"/>
    <property type="project" value="InterPro"/>
</dbReference>
<evidence type="ECO:0000256" key="7">
    <source>
        <dbReference type="RuleBase" id="RU003800"/>
    </source>
</evidence>
<dbReference type="EMBL" id="JAYGII010000007">
    <property type="protein sequence ID" value="MEA5445225.1"/>
    <property type="molecule type" value="Genomic_DNA"/>
</dbReference>
<dbReference type="GO" id="GO:0008976">
    <property type="term" value="F:polyphosphate kinase activity"/>
    <property type="evidence" value="ECO:0007669"/>
    <property type="project" value="UniProtKB-UniRule"/>
</dbReference>
<comment type="catalytic activity">
    <reaction evidence="6 7">
        <text>[phosphate](n) + ATP = [phosphate](n+1) + ADP</text>
        <dbReference type="Rhea" id="RHEA:19573"/>
        <dbReference type="Rhea" id="RHEA-COMP:9859"/>
        <dbReference type="Rhea" id="RHEA-COMP:14280"/>
        <dbReference type="ChEBI" id="CHEBI:16838"/>
        <dbReference type="ChEBI" id="CHEBI:30616"/>
        <dbReference type="ChEBI" id="CHEBI:456216"/>
        <dbReference type="EC" id="2.7.4.1"/>
    </reaction>
</comment>
<keyword evidence="2 6" id="KW-0808">Transferase</keyword>
<dbReference type="Pfam" id="PF02503">
    <property type="entry name" value="PP_kinase"/>
    <property type="match status" value="1"/>
</dbReference>
<feature type="binding site" evidence="6">
    <location>
        <position position="381"/>
    </location>
    <ligand>
        <name>Mg(2+)</name>
        <dbReference type="ChEBI" id="CHEBI:18420"/>
    </ligand>
</feature>
<dbReference type="Proteomes" id="UP001302316">
    <property type="component" value="Unassembled WGS sequence"/>
</dbReference>
<dbReference type="PIRSF" id="PIRSF015589">
    <property type="entry name" value="PP_kinase"/>
    <property type="match status" value="1"/>
</dbReference>
<dbReference type="Pfam" id="PF13090">
    <property type="entry name" value="PP_kinase_C"/>
    <property type="match status" value="1"/>
</dbReference>
<dbReference type="InterPro" id="IPR003414">
    <property type="entry name" value="PP_kinase"/>
</dbReference>
<feature type="binding site" evidence="6">
    <location>
        <position position="598"/>
    </location>
    <ligand>
        <name>ATP</name>
        <dbReference type="ChEBI" id="CHEBI:30616"/>
    </ligand>
</feature>
<dbReference type="SUPFAM" id="SSF143724">
    <property type="entry name" value="PHP14-like"/>
    <property type="match status" value="1"/>
</dbReference>
<dbReference type="RefSeq" id="WP_346050855.1">
    <property type="nucleotide sequence ID" value="NZ_JAYGII010000007.1"/>
</dbReference>
<keyword evidence="4 6" id="KW-0418">Kinase</keyword>
<feature type="domain" description="Polyphosphate kinase middle" evidence="8">
    <location>
        <begin position="127"/>
        <end position="309"/>
    </location>
</feature>
<organism evidence="12 13">
    <name type="scientific">Natronospira elongata</name>
    <dbReference type="NCBI Taxonomy" id="3110268"/>
    <lineage>
        <taxon>Bacteria</taxon>
        <taxon>Pseudomonadati</taxon>
        <taxon>Pseudomonadota</taxon>
        <taxon>Gammaproteobacteria</taxon>
        <taxon>Natronospirales</taxon>
        <taxon>Natronospiraceae</taxon>
        <taxon>Natronospira</taxon>
    </lineage>
</organism>
<keyword evidence="1 6" id="KW-0597">Phosphoprotein</keyword>
<evidence type="ECO:0000256" key="4">
    <source>
        <dbReference type="ARBA" id="ARBA00022777"/>
    </source>
</evidence>
<evidence type="ECO:0000259" key="9">
    <source>
        <dbReference type="Pfam" id="PF13089"/>
    </source>
</evidence>
<dbReference type="Gene3D" id="3.30.870.10">
    <property type="entry name" value="Endonuclease Chain A"/>
    <property type="match status" value="2"/>
</dbReference>
<evidence type="ECO:0000313" key="13">
    <source>
        <dbReference type="Proteomes" id="UP001302316"/>
    </source>
</evidence>
<feature type="domain" description="Polyphosphate kinase N-terminal" evidence="9">
    <location>
        <begin position="12"/>
        <end position="118"/>
    </location>
</feature>
<comment type="similarity">
    <text evidence="6 7">Belongs to the polyphosphate kinase 1 (PPK1) family.</text>
</comment>
<dbReference type="GO" id="GO:0005524">
    <property type="term" value="F:ATP binding"/>
    <property type="evidence" value="ECO:0007669"/>
    <property type="project" value="UniProtKB-KW"/>
</dbReference>
<comment type="cofactor">
    <cofactor evidence="6">
        <name>Mg(2+)</name>
        <dbReference type="ChEBI" id="CHEBI:18420"/>
    </cofactor>
</comment>
<dbReference type="PANTHER" id="PTHR30218:SF0">
    <property type="entry name" value="POLYPHOSPHATE KINASE"/>
    <property type="match status" value="1"/>
</dbReference>
<dbReference type="PANTHER" id="PTHR30218">
    <property type="entry name" value="POLYPHOSPHATE KINASE"/>
    <property type="match status" value="1"/>
</dbReference>
<evidence type="ECO:0000313" key="12">
    <source>
        <dbReference type="EMBL" id="MEA5445225.1"/>
    </source>
</evidence>
<evidence type="ECO:0000256" key="2">
    <source>
        <dbReference type="ARBA" id="ARBA00022679"/>
    </source>
</evidence>
<keyword evidence="6" id="KW-0460">Magnesium</keyword>
<dbReference type="GO" id="GO:0006799">
    <property type="term" value="P:polyphosphate biosynthetic process"/>
    <property type="evidence" value="ECO:0007669"/>
    <property type="project" value="UniProtKB-UniRule"/>
</dbReference>
<dbReference type="Pfam" id="PF13089">
    <property type="entry name" value="PP_kinase_N"/>
    <property type="match status" value="1"/>
</dbReference>
<comment type="function">
    <text evidence="6 7">Catalyzes the reversible transfer of the terminal phosphate of ATP to form a long-chain polyphosphate (polyP).</text>
</comment>
<keyword evidence="6" id="KW-0479">Metal-binding</keyword>
<feature type="binding site" evidence="6">
    <location>
        <position position="474"/>
    </location>
    <ligand>
        <name>ATP</name>
        <dbReference type="ChEBI" id="CHEBI:30616"/>
    </ligand>
</feature>
<dbReference type="GO" id="GO:0046872">
    <property type="term" value="F:metal ion binding"/>
    <property type="evidence" value="ECO:0007669"/>
    <property type="project" value="UniProtKB-KW"/>
</dbReference>
<dbReference type="InterPro" id="IPR025200">
    <property type="entry name" value="PPK_C_dom2"/>
</dbReference>
<dbReference type="EC" id="2.7.4.1" evidence="6 7"/>
<feature type="binding site" evidence="6">
    <location>
        <position position="50"/>
    </location>
    <ligand>
        <name>ATP</name>
        <dbReference type="ChEBI" id="CHEBI:30616"/>
    </ligand>
</feature>
<dbReference type="Gene3D" id="1.20.58.310">
    <property type="entry name" value="Polyphosphate kinase N-terminal domain"/>
    <property type="match status" value="1"/>
</dbReference>
<dbReference type="InterPro" id="IPR036830">
    <property type="entry name" value="PP_kinase_middle_dom_sf"/>
</dbReference>
<comment type="PTM">
    <text evidence="6 7">An intermediate of this reaction is the autophosphorylated ppk in which a phosphate is covalently linked to a histidine residue through a N-P bond.</text>
</comment>
<feature type="binding site" evidence="6">
    <location>
        <position position="570"/>
    </location>
    <ligand>
        <name>ATP</name>
        <dbReference type="ChEBI" id="CHEBI:30616"/>
    </ligand>
</feature>
<dbReference type="InterPro" id="IPR041108">
    <property type="entry name" value="PP_kinase_C_1"/>
</dbReference>
<keyword evidence="5 6" id="KW-0067">ATP-binding</keyword>
<comment type="caution">
    <text evidence="12">The sequence shown here is derived from an EMBL/GenBank/DDBJ whole genome shotgun (WGS) entry which is preliminary data.</text>
</comment>
<dbReference type="NCBIfam" id="NF003921">
    <property type="entry name" value="PRK05443.2-2"/>
    <property type="match status" value="1"/>
</dbReference>
<evidence type="ECO:0000259" key="8">
    <source>
        <dbReference type="Pfam" id="PF02503"/>
    </source>
</evidence>
<feature type="domain" description="Polyphosphate kinase C-terminal" evidence="10">
    <location>
        <begin position="511"/>
        <end position="680"/>
    </location>
</feature>
<dbReference type="Pfam" id="PF17941">
    <property type="entry name" value="PP_kinase_C_1"/>
    <property type="match status" value="1"/>
</dbReference>
<dbReference type="SUPFAM" id="SSF56024">
    <property type="entry name" value="Phospholipase D/nuclease"/>
    <property type="match status" value="2"/>
</dbReference>
<keyword evidence="3 6" id="KW-0547">Nucleotide-binding</keyword>
<dbReference type="NCBIfam" id="TIGR03705">
    <property type="entry name" value="poly_P_kin"/>
    <property type="match status" value="1"/>
</dbReference>
<evidence type="ECO:0000256" key="6">
    <source>
        <dbReference type="HAMAP-Rule" id="MF_00347"/>
    </source>
</evidence>
<evidence type="ECO:0000256" key="5">
    <source>
        <dbReference type="ARBA" id="ARBA00022840"/>
    </source>
</evidence>
<reference evidence="12 13" key="1">
    <citation type="submission" date="2023-12" db="EMBL/GenBank/DDBJ databases">
        <title>Whole-genome sequencing of halo(alkali)philic microorganisms from hypersaline lakes.</title>
        <authorList>
            <person name="Sorokin D.Y."/>
            <person name="Merkel A.Y."/>
            <person name="Messina E."/>
            <person name="Yakimov M."/>
        </authorList>
    </citation>
    <scope>NUCLEOTIDE SEQUENCE [LARGE SCALE GENOMIC DNA]</scope>
    <source>
        <strain evidence="12 13">AB-CW1</strain>
    </source>
</reference>
<dbReference type="NCBIfam" id="NF003917">
    <property type="entry name" value="PRK05443.1-1"/>
    <property type="match status" value="1"/>
</dbReference>
<gene>
    <name evidence="12" type="primary">ppk1</name>
    <name evidence="6" type="synonym">ppk</name>
    <name evidence="12" type="ORF">VCB98_05280</name>
</gene>